<dbReference type="PROSITE" id="PS00798">
    <property type="entry name" value="ALDOKETO_REDUCTASE_1"/>
    <property type="match status" value="1"/>
</dbReference>
<evidence type="ECO:0000256" key="2">
    <source>
        <dbReference type="ARBA" id="ARBA00022857"/>
    </source>
</evidence>
<dbReference type="Proteomes" id="UP001431783">
    <property type="component" value="Unassembled WGS sequence"/>
</dbReference>
<dbReference type="PIRSF" id="PIRSF000097">
    <property type="entry name" value="AKR"/>
    <property type="match status" value="1"/>
</dbReference>
<organism evidence="9 10">
    <name type="scientific">Henosepilachna vigintioctopunctata</name>
    <dbReference type="NCBI Taxonomy" id="420089"/>
    <lineage>
        <taxon>Eukaryota</taxon>
        <taxon>Metazoa</taxon>
        <taxon>Ecdysozoa</taxon>
        <taxon>Arthropoda</taxon>
        <taxon>Hexapoda</taxon>
        <taxon>Insecta</taxon>
        <taxon>Pterygota</taxon>
        <taxon>Neoptera</taxon>
        <taxon>Endopterygota</taxon>
        <taxon>Coleoptera</taxon>
        <taxon>Polyphaga</taxon>
        <taxon>Cucujiformia</taxon>
        <taxon>Coccinelloidea</taxon>
        <taxon>Coccinellidae</taxon>
        <taxon>Epilachninae</taxon>
        <taxon>Epilachnini</taxon>
        <taxon>Henosepilachna</taxon>
    </lineage>
</organism>
<keyword evidence="3" id="KW-0560">Oxidoreductase</keyword>
<dbReference type="AlphaFoldDB" id="A0AAW1U368"/>
<accession>A0AAW1U368</accession>
<name>A0AAW1U368_9CUCU</name>
<dbReference type="EMBL" id="JARQZJ010000033">
    <property type="protein sequence ID" value="KAK9875413.1"/>
    <property type="molecule type" value="Genomic_DNA"/>
</dbReference>
<feature type="active site" description="Proton donor" evidence="4">
    <location>
        <position position="84"/>
    </location>
</feature>
<feature type="site" description="Lowers pKa of active site Tyr" evidence="6">
    <location>
        <position position="113"/>
    </location>
</feature>
<evidence type="ECO:0000256" key="7">
    <source>
        <dbReference type="SAM" id="SignalP"/>
    </source>
</evidence>
<keyword evidence="2" id="KW-0521">NADP</keyword>
<feature type="domain" description="NADP-dependent oxidoreductase" evidence="8">
    <location>
        <begin position="51"/>
        <end position="334"/>
    </location>
</feature>
<gene>
    <name evidence="9" type="ORF">WA026_007806</name>
</gene>
<dbReference type="PRINTS" id="PR00069">
    <property type="entry name" value="ALDKETRDTASE"/>
</dbReference>
<proteinExistence type="inferred from homology"/>
<reference evidence="9 10" key="1">
    <citation type="submission" date="2023-03" db="EMBL/GenBank/DDBJ databases">
        <title>Genome insight into feeding habits of ladybird beetles.</title>
        <authorList>
            <person name="Li H.-S."/>
            <person name="Huang Y.-H."/>
            <person name="Pang H."/>
        </authorList>
    </citation>
    <scope>NUCLEOTIDE SEQUENCE [LARGE SCALE GENOMIC DNA]</scope>
    <source>
        <strain evidence="9">SYSU_2023b</strain>
        <tissue evidence="9">Whole body</tissue>
    </source>
</reference>
<dbReference type="InterPro" id="IPR023210">
    <property type="entry name" value="NADP_OxRdtase_dom"/>
</dbReference>
<comment type="caution">
    <text evidence="9">The sequence shown here is derived from an EMBL/GenBank/DDBJ whole genome shotgun (WGS) entry which is preliminary data.</text>
</comment>
<evidence type="ECO:0000256" key="4">
    <source>
        <dbReference type="PIRSR" id="PIRSR000097-1"/>
    </source>
</evidence>
<evidence type="ECO:0000256" key="3">
    <source>
        <dbReference type="ARBA" id="ARBA00023002"/>
    </source>
</evidence>
<dbReference type="SUPFAM" id="SSF51430">
    <property type="entry name" value="NAD(P)-linked oxidoreductase"/>
    <property type="match status" value="1"/>
</dbReference>
<evidence type="ECO:0000313" key="9">
    <source>
        <dbReference type="EMBL" id="KAK9875413.1"/>
    </source>
</evidence>
<comment type="similarity">
    <text evidence="1">Belongs to the aldo/keto reductase family.</text>
</comment>
<keyword evidence="7" id="KW-0732">Signal</keyword>
<evidence type="ECO:0000313" key="10">
    <source>
        <dbReference type="Proteomes" id="UP001431783"/>
    </source>
</evidence>
<dbReference type="InterPro" id="IPR020471">
    <property type="entry name" value="AKR"/>
</dbReference>
<dbReference type="PROSITE" id="PS00062">
    <property type="entry name" value="ALDOKETO_REDUCTASE_2"/>
    <property type="match status" value="1"/>
</dbReference>
<feature type="binding site" evidence="5">
    <location>
        <position position="146"/>
    </location>
    <ligand>
        <name>substrate</name>
    </ligand>
</feature>
<sequence>METMLKLQTISIGFIAISFLCVNQVATSENKTSEIIVPNFTLNTGKKIPSIGYGTWQAKDEELEKALDAALETGYRHIDTAYVYGNEKVIGNVLKKWISQGKLKREDLFLVTKLPTFGNRPENVNKYMQRSLKNLQVDYVDLYLVHLPFALKEVEGKPHPKTPEGNIDLDTTTDHIALWKEMEKLVDAGYTKAIGLSNFNKTQVERILKNCKIQPSSLQIELHVYLQHNILVDFCKKNNILVTAYSPLGAPGLGTFNAKFGKTDTLPSVLGNPTVKEIAKKHGKTEAQVVLRFDIQRGIIPIPKSTNPGRLRQNLDIFDFELDSEDLQKLKSLDAGIRLLDFKIFKGVEKHPEYPFRSDIQE</sequence>
<feature type="signal peptide" evidence="7">
    <location>
        <begin position="1"/>
        <end position="27"/>
    </location>
</feature>
<dbReference type="InterPro" id="IPR036812">
    <property type="entry name" value="NAD(P)_OxRdtase_dom_sf"/>
</dbReference>
<evidence type="ECO:0000256" key="6">
    <source>
        <dbReference type="PIRSR" id="PIRSR000097-3"/>
    </source>
</evidence>
<dbReference type="Gene3D" id="3.20.20.100">
    <property type="entry name" value="NADP-dependent oxidoreductase domain"/>
    <property type="match status" value="1"/>
</dbReference>
<keyword evidence="10" id="KW-1185">Reference proteome</keyword>
<dbReference type="InterPro" id="IPR018170">
    <property type="entry name" value="Aldo/ket_reductase_CS"/>
</dbReference>
<dbReference type="PANTHER" id="PTHR11732">
    <property type="entry name" value="ALDO/KETO REDUCTASE"/>
    <property type="match status" value="1"/>
</dbReference>
<dbReference type="Pfam" id="PF00248">
    <property type="entry name" value="Aldo_ket_red"/>
    <property type="match status" value="1"/>
</dbReference>
<evidence type="ECO:0000256" key="1">
    <source>
        <dbReference type="ARBA" id="ARBA00007905"/>
    </source>
</evidence>
<evidence type="ECO:0000256" key="5">
    <source>
        <dbReference type="PIRSR" id="PIRSR000097-2"/>
    </source>
</evidence>
<feature type="chain" id="PRO_5043676940" description="NADP-dependent oxidoreductase domain-containing protein" evidence="7">
    <location>
        <begin position="28"/>
        <end position="362"/>
    </location>
</feature>
<dbReference type="GO" id="GO:0016491">
    <property type="term" value="F:oxidoreductase activity"/>
    <property type="evidence" value="ECO:0007669"/>
    <property type="project" value="UniProtKB-KW"/>
</dbReference>
<protein>
    <recommendedName>
        <fullName evidence="8">NADP-dependent oxidoreductase domain-containing protein</fullName>
    </recommendedName>
</protein>
<dbReference type="PROSITE" id="PS00063">
    <property type="entry name" value="ALDOKETO_REDUCTASE_3"/>
    <property type="match status" value="1"/>
</dbReference>
<dbReference type="FunFam" id="3.20.20.100:FF:000006">
    <property type="entry name" value="Aldo-keto reductase family 1 member A1"/>
    <property type="match status" value="1"/>
</dbReference>
<evidence type="ECO:0000259" key="8">
    <source>
        <dbReference type="Pfam" id="PF00248"/>
    </source>
</evidence>